<dbReference type="EMBL" id="SEOQ01001151">
    <property type="protein sequence ID" value="TFY53440.1"/>
    <property type="molecule type" value="Genomic_DNA"/>
</dbReference>
<dbReference type="PROSITE" id="PS51212">
    <property type="entry name" value="WSC"/>
    <property type="match status" value="1"/>
</dbReference>
<keyword evidence="6" id="KW-0325">Glycoprotein</keyword>
<evidence type="ECO:0000256" key="3">
    <source>
        <dbReference type="ARBA" id="ARBA00022729"/>
    </source>
</evidence>
<keyword evidence="9" id="KW-1185">Reference proteome</keyword>
<keyword evidence="2" id="KW-0812">Transmembrane</keyword>
<feature type="domain" description="WSC" evidence="7">
    <location>
        <begin position="158"/>
        <end position="251"/>
    </location>
</feature>
<keyword evidence="4" id="KW-1133">Transmembrane helix</keyword>
<evidence type="ECO:0000256" key="5">
    <source>
        <dbReference type="ARBA" id="ARBA00023136"/>
    </source>
</evidence>
<evidence type="ECO:0000313" key="8">
    <source>
        <dbReference type="EMBL" id="TFY53440.1"/>
    </source>
</evidence>
<dbReference type="SMART" id="SM00321">
    <property type="entry name" value="WSC"/>
    <property type="match status" value="1"/>
</dbReference>
<dbReference type="GO" id="GO:0005886">
    <property type="term" value="C:plasma membrane"/>
    <property type="evidence" value="ECO:0007669"/>
    <property type="project" value="TreeGrafter"/>
</dbReference>
<comment type="caution">
    <text evidence="8">The sequence shown here is derived from an EMBL/GenBank/DDBJ whole genome shotgun (WGS) entry which is preliminary data.</text>
</comment>
<evidence type="ECO:0000256" key="6">
    <source>
        <dbReference type="ARBA" id="ARBA00023180"/>
    </source>
</evidence>
<accession>A0A4Y9XTH5</accession>
<dbReference type="Proteomes" id="UP000298327">
    <property type="component" value="Unassembled WGS sequence"/>
</dbReference>
<organism evidence="8 9">
    <name type="scientific">Dentipellis fragilis</name>
    <dbReference type="NCBI Taxonomy" id="205917"/>
    <lineage>
        <taxon>Eukaryota</taxon>
        <taxon>Fungi</taxon>
        <taxon>Dikarya</taxon>
        <taxon>Basidiomycota</taxon>
        <taxon>Agaricomycotina</taxon>
        <taxon>Agaricomycetes</taxon>
        <taxon>Russulales</taxon>
        <taxon>Hericiaceae</taxon>
        <taxon>Dentipellis</taxon>
    </lineage>
</organism>
<protein>
    <recommendedName>
        <fullName evidence="7">WSC domain-containing protein</fullName>
    </recommendedName>
</protein>
<dbReference type="InterPro" id="IPR051836">
    <property type="entry name" value="Kremen_rcpt"/>
</dbReference>
<keyword evidence="3" id="KW-0732">Signal</keyword>
<sequence length="703" mass="75047">MDGSSTVLAIAASALCPSAHANVLNGLEYGVEKASSPTCLHTDTRQPTSANDVDIGRTCLQTDRVDPVAARAYVRVPPSVSGEHRPDSCVMVTPSSSIPGSWSLKILAVRPDNEKSHTTTISMRLFLTFSSLVVLAATASAAAAGDPILTTRQAVNSSWTARGCVLDSPTGSLLTASKTVQELLTVESCLAFCTQGNYSLAGVEFSQECFCANKFSSNLVSEPPSNCSLTCAGNGSETCGGPDRLFLYSRGAFNISAPAPGSPVEVQSAGRVGDARVLQVNVTNVTVEACTSACYYAGFTLAGLESGSGCCALLSPFLYIRSRDWDRLADDLIVCDDQFYNFSAPMAPSNCNVSCAGNQTELCGGTSFLNAYNYTGTFTADQQPVAEVRLHNSGWYTAYVRIVYNGTTSDRLGGSIPGGSSHTVNLTEYQLLSEGEDFQVKLDVVSGTDKTSNTILTYSSAVPGCRADFDSGGGVQNAWISFKGFTGSSQRFGRKHVRRLPQRANWRAATAQGKLTSTGYPIEPTLESSSISNTISLSEDPMIYRDFPAAVESRETWITLARDNCVELGENCNAPDAVKVFVQSLPVATHGLGGRLLTDIALFAQAATSWSIAFLPMAYRPFVSYLLRVFAPFKFSLNGQYFNTSFIILRSLLICGSACSKVCTTINSTSDMVKWLTLPPLTWRVRGSSGFDSDVSGPFTNLE</sequence>
<dbReference type="Pfam" id="PF01822">
    <property type="entry name" value="WSC"/>
    <property type="match status" value="1"/>
</dbReference>
<evidence type="ECO:0000256" key="4">
    <source>
        <dbReference type="ARBA" id="ARBA00022989"/>
    </source>
</evidence>
<evidence type="ECO:0000313" key="9">
    <source>
        <dbReference type="Proteomes" id="UP000298327"/>
    </source>
</evidence>
<dbReference type="AlphaFoldDB" id="A0A4Y9XTH5"/>
<dbReference type="OrthoDB" id="5985073at2759"/>
<dbReference type="InterPro" id="IPR002889">
    <property type="entry name" value="WSC_carb-bd"/>
</dbReference>
<keyword evidence="5" id="KW-0472">Membrane</keyword>
<comment type="subcellular location">
    <subcellularLocation>
        <location evidence="1">Membrane</location>
        <topology evidence="1">Single-pass membrane protein</topology>
    </subcellularLocation>
</comment>
<gene>
    <name evidence="8" type="ORF">EVG20_g10113</name>
</gene>
<evidence type="ECO:0000259" key="7">
    <source>
        <dbReference type="PROSITE" id="PS51212"/>
    </source>
</evidence>
<dbReference type="STRING" id="205917.A0A4Y9XTH5"/>
<dbReference type="PANTHER" id="PTHR24269">
    <property type="entry name" value="KREMEN PROTEIN"/>
    <property type="match status" value="1"/>
</dbReference>
<dbReference type="PANTHER" id="PTHR24269:SF16">
    <property type="entry name" value="PROTEIN SLG1"/>
    <property type="match status" value="1"/>
</dbReference>
<reference evidence="8 9" key="1">
    <citation type="submission" date="2019-02" db="EMBL/GenBank/DDBJ databases">
        <title>Genome sequencing of the rare red list fungi Dentipellis fragilis.</title>
        <authorList>
            <person name="Buettner E."/>
            <person name="Kellner H."/>
        </authorList>
    </citation>
    <scope>NUCLEOTIDE SEQUENCE [LARGE SCALE GENOMIC DNA]</scope>
    <source>
        <strain evidence="8 9">DSM 105465</strain>
    </source>
</reference>
<name>A0A4Y9XTH5_9AGAM</name>
<evidence type="ECO:0000256" key="2">
    <source>
        <dbReference type="ARBA" id="ARBA00022692"/>
    </source>
</evidence>
<evidence type="ECO:0000256" key="1">
    <source>
        <dbReference type="ARBA" id="ARBA00004167"/>
    </source>
</evidence>
<proteinExistence type="predicted"/>